<dbReference type="PIRSF" id="PIRSF018266">
    <property type="entry name" value="FecR"/>
    <property type="match status" value="1"/>
</dbReference>
<dbReference type="Pfam" id="PF16344">
    <property type="entry name" value="FecR_C"/>
    <property type="match status" value="1"/>
</dbReference>
<name>A0ABT5HLR8_9CAUL</name>
<dbReference type="InterPro" id="IPR012373">
    <property type="entry name" value="Ferrdict_sens_TM"/>
</dbReference>
<evidence type="ECO:0000259" key="1">
    <source>
        <dbReference type="Pfam" id="PF04773"/>
    </source>
</evidence>
<accession>A0ABT5HLR8</accession>
<dbReference type="PANTHER" id="PTHR30273">
    <property type="entry name" value="PERIPLASMIC SIGNAL SENSOR AND SIGMA FACTOR ACTIVATOR FECR-RELATED"/>
    <property type="match status" value="1"/>
</dbReference>
<dbReference type="PANTHER" id="PTHR30273:SF2">
    <property type="entry name" value="PROTEIN FECR"/>
    <property type="match status" value="1"/>
</dbReference>
<evidence type="ECO:0000259" key="3">
    <source>
        <dbReference type="Pfam" id="PF16344"/>
    </source>
</evidence>
<gene>
    <name evidence="4" type="ORF">PQU98_13705</name>
</gene>
<reference evidence="4 5" key="1">
    <citation type="submission" date="2023-01" db="EMBL/GenBank/DDBJ databases">
        <title>Novel species of the genus Asticcacaulis isolated from rivers.</title>
        <authorList>
            <person name="Lu H."/>
        </authorList>
    </citation>
    <scope>NUCLEOTIDE SEQUENCE [LARGE SCALE GENOMIC DNA]</scope>
    <source>
        <strain evidence="4 5">LKC15W</strain>
    </source>
</reference>
<dbReference type="Gene3D" id="3.55.50.30">
    <property type="match status" value="1"/>
</dbReference>
<dbReference type="RefSeq" id="WP_272745521.1">
    <property type="nucleotide sequence ID" value="NZ_JAQQKV010000003.1"/>
</dbReference>
<dbReference type="Gene3D" id="2.60.120.1440">
    <property type="match status" value="1"/>
</dbReference>
<comment type="caution">
    <text evidence="4">The sequence shown here is derived from an EMBL/GenBank/DDBJ whole genome shotgun (WGS) entry which is preliminary data.</text>
</comment>
<feature type="domain" description="Protein FecR C-terminal" evidence="3">
    <location>
        <begin position="246"/>
        <end position="307"/>
    </location>
</feature>
<dbReference type="InterPro" id="IPR032508">
    <property type="entry name" value="FecR_C"/>
</dbReference>
<sequence length="318" mass="34028">MDIPKTADEWFVRLHSGHPVSPQDEADLRAWLAQNPDHEAQLRQCEARWAQLSALSQSPEIQARRARALRETSPKTVDMGRRGLFKMAGGGIAAALVLGTGWTVLTPGGAQAAYVTAAGERLTTQLPDGSELTLAPLSEARVRFTGGKREVNLLAGQAFITAVRKGAPLSVTAGNCTVEGAGCQFQVTLTAGRADVIIADGGATVRSSDGRVRKLWSGQTLANAGAAASRVGAADVRTQTEWRHGRLVFRDQPLSEVVADFNRYSSDQFVIEDAQLAGLRLSGSFRYDGVEDFPAALETVLGLEVTTNGPHRWAIRKG</sequence>
<proteinExistence type="predicted"/>
<feature type="domain" description="FecR protein" evidence="1">
    <location>
        <begin position="114"/>
        <end position="202"/>
    </location>
</feature>
<organism evidence="4 5">
    <name type="scientific">Asticcacaulis machinosus</name>
    <dbReference type="NCBI Taxonomy" id="2984211"/>
    <lineage>
        <taxon>Bacteria</taxon>
        <taxon>Pseudomonadati</taxon>
        <taxon>Pseudomonadota</taxon>
        <taxon>Alphaproteobacteria</taxon>
        <taxon>Caulobacterales</taxon>
        <taxon>Caulobacteraceae</taxon>
        <taxon>Asticcacaulis</taxon>
    </lineage>
</organism>
<feature type="domain" description="FecR N-terminal" evidence="2">
    <location>
        <begin position="7"/>
        <end position="47"/>
    </location>
</feature>
<keyword evidence="5" id="KW-1185">Reference proteome</keyword>
<dbReference type="Pfam" id="PF16220">
    <property type="entry name" value="DUF4880"/>
    <property type="match status" value="1"/>
</dbReference>
<dbReference type="InterPro" id="IPR032623">
    <property type="entry name" value="FecR_N"/>
</dbReference>
<dbReference type="Pfam" id="PF04773">
    <property type="entry name" value="FecR"/>
    <property type="match status" value="1"/>
</dbReference>
<protein>
    <submittedName>
        <fullName evidence="4">DUF4880 domain-containing protein</fullName>
    </submittedName>
</protein>
<evidence type="ECO:0000313" key="5">
    <source>
        <dbReference type="Proteomes" id="UP001218579"/>
    </source>
</evidence>
<evidence type="ECO:0000313" key="4">
    <source>
        <dbReference type="EMBL" id="MDC7677194.1"/>
    </source>
</evidence>
<evidence type="ECO:0000259" key="2">
    <source>
        <dbReference type="Pfam" id="PF16220"/>
    </source>
</evidence>
<dbReference type="EMBL" id="JAQQKV010000003">
    <property type="protein sequence ID" value="MDC7677194.1"/>
    <property type="molecule type" value="Genomic_DNA"/>
</dbReference>
<dbReference type="Proteomes" id="UP001218579">
    <property type="component" value="Unassembled WGS sequence"/>
</dbReference>
<dbReference type="InterPro" id="IPR006860">
    <property type="entry name" value="FecR"/>
</dbReference>